<keyword evidence="1" id="KW-0812">Transmembrane</keyword>
<gene>
    <name evidence="3" type="ORF">UFOPK3610_01032</name>
</gene>
<dbReference type="InterPro" id="IPR025508">
    <property type="entry name" value="DUF4395"/>
</dbReference>
<feature type="transmembrane region" description="Helical" evidence="1">
    <location>
        <begin position="98"/>
        <end position="121"/>
    </location>
</feature>
<organism evidence="3">
    <name type="scientific">freshwater metagenome</name>
    <dbReference type="NCBI Taxonomy" id="449393"/>
    <lineage>
        <taxon>unclassified sequences</taxon>
        <taxon>metagenomes</taxon>
        <taxon>ecological metagenomes</taxon>
    </lineage>
</organism>
<protein>
    <submittedName>
        <fullName evidence="3">Unannotated protein</fullName>
    </submittedName>
</protein>
<keyword evidence="1" id="KW-1133">Transmembrane helix</keyword>
<keyword evidence="1" id="KW-0472">Membrane</keyword>
<sequence length="154" mass="16118">MSTSSAQSGIDPRGPRFGAVITTVVLALSFVLLWTPQGSAGYNIACVLLAVQTLVFALGAIAGLSAQPYGWIYRRFVRPRLSPPSELEDPAPPRFAQAVGLAFAVVALISAIFGAPVVAIIATGCALIAAFLNAAFALCLGCEMYLIGRRLAHR</sequence>
<reference evidence="3" key="1">
    <citation type="submission" date="2020-05" db="EMBL/GenBank/DDBJ databases">
        <authorList>
            <person name="Chiriac C."/>
            <person name="Salcher M."/>
            <person name="Ghai R."/>
            <person name="Kavagutti S V."/>
        </authorList>
    </citation>
    <scope>NUCLEOTIDE SEQUENCE</scope>
</reference>
<feature type="transmembrane region" description="Helical" evidence="1">
    <location>
        <begin position="127"/>
        <end position="148"/>
    </location>
</feature>
<dbReference type="Pfam" id="PF14340">
    <property type="entry name" value="DUF4395"/>
    <property type="match status" value="1"/>
</dbReference>
<feature type="domain" description="DUF4395" evidence="2">
    <location>
        <begin position="10"/>
        <end position="150"/>
    </location>
</feature>
<dbReference type="EMBL" id="CAFBMR010000037">
    <property type="protein sequence ID" value="CAB4914490.1"/>
    <property type="molecule type" value="Genomic_DNA"/>
</dbReference>
<feature type="transmembrane region" description="Helical" evidence="1">
    <location>
        <begin position="40"/>
        <end position="66"/>
    </location>
</feature>
<dbReference type="AlphaFoldDB" id="A0A6J7HDZ9"/>
<evidence type="ECO:0000256" key="1">
    <source>
        <dbReference type="SAM" id="Phobius"/>
    </source>
</evidence>
<evidence type="ECO:0000259" key="2">
    <source>
        <dbReference type="Pfam" id="PF14340"/>
    </source>
</evidence>
<proteinExistence type="predicted"/>
<accession>A0A6J7HDZ9</accession>
<name>A0A6J7HDZ9_9ZZZZ</name>
<feature type="transmembrane region" description="Helical" evidence="1">
    <location>
        <begin position="17"/>
        <end position="34"/>
    </location>
</feature>
<evidence type="ECO:0000313" key="3">
    <source>
        <dbReference type="EMBL" id="CAB4914490.1"/>
    </source>
</evidence>